<keyword evidence="6 12" id="KW-0812">Transmembrane</keyword>
<evidence type="ECO:0000256" key="11">
    <source>
        <dbReference type="ARBA" id="ARBA00023136"/>
    </source>
</evidence>
<dbReference type="GO" id="GO:0045259">
    <property type="term" value="C:proton-transporting ATP synthase complex"/>
    <property type="evidence" value="ECO:0007669"/>
    <property type="project" value="UniProtKB-KW"/>
</dbReference>
<gene>
    <name evidence="14" type="primary">atp8</name>
</gene>
<keyword evidence="7 12" id="KW-0375">Hydrogen ion transport</keyword>
<dbReference type="EMBL" id="MW813978">
    <property type="protein sequence ID" value="UEK75804.1"/>
    <property type="molecule type" value="Genomic_DNA"/>
</dbReference>
<evidence type="ECO:0000256" key="5">
    <source>
        <dbReference type="ARBA" id="ARBA00022547"/>
    </source>
</evidence>
<organism evidence="14">
    <name type="scientific">Quasithosea sythoffi</name>
    <dbReference type="NCBI Taxonomy" id="2892982"/>
    <lineage>
        <taxon>Eukaryota</taxon>
        <taxon>Metazoa</taxon>
        <taxon>Ecdysozoa</taxon>
        <taxon>Arthropoda</taxon>
        <taxon>Hexapoda</taxon>
        <taxon>Insecta</taxon>
        <taxon>Pterygota</taxon>
        <taxon>Neoptera</taxon>
        <taxon>Endopterygota</taxon>
        <taxon>Lepidoptera</taxon>
        <taxon>Glossata</taxon>
        <taxon>Ditrysia</taxon>
        <taxon>Zygaenoidea</taxon>
        <taxon>Limacodidae</taxon>
        <taxon>Quasithosea</taxon>
    </lineage>
</organism>
<evidence type="ECO:0000256" key="3">
    <source>
        <dbReference type="ARBA" id="ARBA00011291"/>
    </source>
</evidence>
<dbReference type="GO" id="GO:0015078">
    <property type="term" value="F:proton transmembrane transporter activity"/>
    <property type="evidence" value="ECO:0007669"/>
    <property type="project" value="InterPro"/>
</dbReference>
<keyword evidence="4 12" id="KW-0813">Transport</keyword>
<keyword evidence="5 12" id="KW-0138">CF(0)</keyword>
<comment type="subunit">
    <text evidence="3">F-type ATPases have 2 components, CF(1) - the catalytic core - and CF(0) - the membrane proton channel.</text>
</comment>
<comment type="similarity">
    <text evidence="2 12">Belongs to the ATPase protein 8 family.</text>
</comment>
<keyword evidence="11 13" id="KW-0472">Membrane</keyword>
<evidence type="ECO:0000256" key="9">
    <source>
        <dbReference type="ARBA" id="ARBA00023065"/>
    </source>
</evidence>
<evidence type="ECO:0000256" key="2">
    <source>
        <dbReference type="ARBA" id="ARBA00008892"/>
    </source>
</evidence>
<keyword evidence="8 13" id="KW-1133">Transmembrane helix</keyword>
<dbReference type="GO" id="GO:0015986">
    <property type="term" value="P:proton motive force-driven ATP synthesis"/>
    <property type="evidence" value="ECO:0007669"/>
    <property type="project" value="InterPro"/>
</dbReference>
<evidence type="ECO:0000256" key="1">
    <source>
        <dbReference type="ARBA" id="ARBA00004304"/>
    </source>
</evidence>
<evidence type="ECO:0000256" key="12">
    <source>
        <dbReference type="RuleBase" id="RU003661"/>
    </source>
</evidence>
<feature type="transmembrane region" description="Helical" evidence="13">
    <location>
        <begin position="6"/>
        <end position="30"/>
    </location>
</feature>
<accession>A0A8K1RFP6</accession>
<proteinExistence type="inferred from homology"/>
<dbReference type="Pfam" id="PF00895">
    <property type="entry name" value="ATP-synt_8"/>
    <property type="match status" value="1"/>
</dbReference>
<evidence type="ECO:0000256" key="10">
    <source>
        <dbReference type="ARBA" id="ARBA00023128"/>
    </source>
</evidence>
<evidence type="ECO:0000256" key="4">
    <source>
        <dbReference type="ARBA" id="ARBA00022448"/>
    </source>
</evidence>
<evidence type="ECO:0000313" key="14">
    <source>
        <dbReference type="EMBL" id="UEK75804.1"/>
    </source>
</evidence>
<sequence length="54" mass="6863">MPQMMPINWMISLLFFILIFILFNIFNYYIINLKKNKLNNINKKFFFKNLNWKW</sequence>
<evidence type="ECO:0000256" key="13">
    <source>
        <dbReference type="SAM" id="Phobius"/>
    </source>
</evidence>
<name>A0A8K1RFP6_9NEOP</name>
<dbReference type="AlphaFoldDB" id="A0A8K1RFP6"/>
<evidence type="ECO:0000256" key="7">
    <source>
        <dbReference type="ARBA" id="ARBA00022781"/>
    </source>
</evidence>
<protein>
    <recommendedName>
        <fullName evidence="12">ATP synthase complex subunit 8</fullName>
    </recommendedName>
</protein>
<dbReference type="GO" id="GO:0031966">
    <property type="term" value="C:mitochondrial membrane"/>
    <property type="evidence" value="ECO:0007669"/>
    <property type="project" value="UniProtKB-SubCell"/>
</dbReference>
<evidence type="ECO:0000256" key="6">
    <source>
        <dbReference type="ARBA" id="ARBA00022692"/>
    </source>
</evidence>
<keyword evidence="9 12" id="KW-0406">Ion transport</keyword>
<reference evidence="14" key="1">
    <citation type="submission" date="2021-03" db="EMBL/GenBank/DDBJ databases">
        <authorList>
            <person name="Sun Y."/>
            <person name="Guo J."/>
            <person name="Geng X."/>
            <person name="Li J."/>
            <person name="Peng S."/>
            <person name="Li Y."/>
            <person name="Zhang X."/>
            <person name="Huang Z."/>
        </authorList>
    </citation>
    <scope>NUCLEOTIDE SEQUENCE</scope>
</reference>
<comment type="subcellular location">
    <subcellularLocation>
        <location evidence="1 12">Mitochondrion membrane</location>
        <topology evidence="1 12">Single-pass membrane protein</topology>
    </subcellularLocation>
</comment>
<keyword evidence="10 12" id="KW-0496">Mitochondrion</keyword>
<evidence type="ECO:0000256" key="8">
    <source>
        <dbReference type="ARBA" id="ARBA00022989"/>
    </source>
</evidence>
<geneLocation type="mitochondrion" evidence="14"/>
<dbReference type="InterPro" id="IPR001421">
    <property type="entry name" value="ATP8_metazoa"/>
</dbReference>